<accession>A0A1V4SNL1</accession>
<name>A0A1V4SNL1_RUMHU</name>
<evidence type="ECO:0000256" key="11">
    <source>
        <dbReference type="ARBA" id="ARBA00023002"/>
    </source>
</evidence>
<comment type="similarity">
    <text evidence="4 15">In the N-terminal section; belongs to the cytidine and deoxycytidylate deaminase family.</text>
</comment>
<keyword evidence="10 15" id="KW-0521">NADP</keyword>
<feature type="binding site" evidence="17">
    <location>
        <position position="296"/>
    </location>
    <ligand>
        <name>substrate</name>
    </ligand>
</feature>
<sequence length="367" mass="38943">MEKNEYYMKRALELAAGGWGRTNPNPLVGALIVKNGEIIAEGCHEKLGGAHAEVAALKNARQDVKGGTLYVNLEPCSHYGRTPPCAEAVIKAGISKVVIAMEDPNPKVCGKGVEMLKNAGIETVTGVLEGEARRLNEIFIKYVTRKQPFVILKAAMTLDGKIATAGGDSKWISGEGSRQQVHLLRDRVSAIMVGVDTVLADDPALTARPGGETGNDPVRIIVDSKGKIPIDSRVINNEAAAGTILATTSAIEAGKEKLLLEKGVRLLKLDGPDGHVDLEGLLEQLYGLELDSVLLEGGGGLNAAALAAGIVDKAMIFIAPKIIGGRDAKTPVEGDGIGLMRDALRLGELSIVRFEEDILIEGYIRYK</sequence>
<feature type="binding site" evidence="17">
    <location>
        <position position="171"/>
    </location>
    <ligand>
        <name>NADP(+)</name>
        <dbReference type="ChEBI" id="CHEBI:58349"/>
    </ligand>
</feature>
<organism evidence="20 21">
    <name type="scientific">Ruminiclostridium hungatei</name>
    <name type="common">Clostridium hungatei</name>
    <dbReference type="NCBI Taxonomy" id="48256"/>
    <lineage>
        <taxon>Bacteria</taxon>
        <taxon>Bacillati</taxon>
        <taxon>Bacillota</taxon>
        <taxon>Clostridia</taxon>
        <taxon>Eubacteriales</taxon>
        <taxon>Oscillospiraceae</taxon>
        <taxon>Ruminiclostridium</taxon>
    </lineage>
</organism>
<dbReference type="Pfam" id="PF00383">
    <property type="entry name" value="dCMP_cyt_deam_1"/>
    <property type="match status" value="1"/>
</dbReference>
<dbReference type="OrthoDB" id="9800865at2"/>
<feature type="binding site" evidence="17">
    <location>
        <position position="197"/>
    </location>
    <ligand>
        <name>NADP(+)</name>
        <dbReference type="ChEBI" id="CHEBI:58349"/>
    </ligand>
</feature>
<evidence type="ECO:0000256" key="12">
    <source>
        <dbReference type="ARBA" id="ARBA00023268"/>
    </source>
</evidence>
<comment type="function">
    <text evidence="1 15">Converts 2,5-diamino-6-(ribosylamino)-4(3h)-pyrimidinone 5'-phosphate into 5-amino-6-(ribosylamino)-2,4(1h,3h)-pyrimidinedione 5'-phosphate.</text>
</comment>
<feature type="binding site" evidence="17">
    <location>
        <position position="205"/>
    </location>
    <ligand>
        <name>substrate</name>
    </ligand>
</feature>
<evidence type="ECO:0000256" key="2">
    <source>
        <dbReference type="ARBA" id="ARBA00004882"/>
    </source>
</evidence>
<protein>
    <recommendedName>
        <fullName evidence="15">Riboflavin biosynthesis protein RibD</fullName>
    </recommendedName>
    <domain>
        <recommendedName>
            <fullName evidence="15">Diaminohydroxyphosphoribosylaminopyrimidine deaminase</fullName>
            <shortName evidence="15">DRAP deaminase</shortName>
            <ecNumber evidence="15">3.5.4.26</ecNumber>
        </recommendedName>
        <alternativeName>
            <fullName evidence="15">Riboflavin-specific deaminase</fullName>
        </alternativeName>
    </domain>
    <domain>
        <recommendedName>
            <fullName evidence="15">5-amino-6-(5-phosphoribosylamino)uracil reductase</fullName>
            <ecNumber evidence="15">1.1.1.193</ecNumber>
        </recommendedName>
        <alternativeName>
            <fullName evidence="15">HTP reductase</fullName>
        </alternativeName>
    </domain>
</protein>
<dbReference type="PROSITE" id="PS00903">
    <property type="entry name" value="CYT_DCMP_DEAMINASES_1"/>
    <property type="match status" value="1"/>
</dbReference>
<evidence type="ECO:0000256" key="7">
    <source>
        <dbReference type="ARBA" id="ARBA00022723"/>
    </source>
</evidence>
<dbReference type="Gene3D" id="3.40.140.10">
    <property type="entry name" value="Cytidine Deaminase, domain 2"/>
    <property type="match status" value="1"/>
</dbReference>
<evidence type="ECO:0000313" key="21">
    <source>
        <dbReference type="Proteomes" id="UP000191554"/>
    </source>
</evidence>
<comment type="pathway">
    <text evidence="2 15">Cofactor biosynthesis; riboflavin biosynthesis; 5-amino-6-(D-ribitylamino)uracil from GTP: step 2/4.</text>
</comment>
<dbReference type="InterPro" id="IPR016193">
    <property type="entry name" value="Cytidine_deaminase-like"/>
</dbReference>
<evidence type="ECO:0000256" key="16">
    <source>
        <dbReference type="PIRSR" id="PIRSR006769-1"/>
    </source>
</evidence>
<feature type="binding site" evidence="17">
    <location>
        <position position="169"/>
    </location>
    <ligand>
        <name>NADP(+)</name>
        <dbReference type="ChEBI" id="CHEBI:58349"/>
    </ligand>
</feature>
<dbReference type="PIRSF" id="PIRSF006769">
    <property type="entry name" value="RibD"/>
    <property type="match status" value="1"/>
</dbReference>
<dbReference type="UniPathway" id="UPA00275">
    <property type="reaction ID" value="UER00401"/>
</dbReference>
<evidence type="ECO:0000256" key="8">
    <source>
        <dbReference type="ARBA" id="ARBA00022801"/>
    </source>
</evidence>
<dbReference type="InterPro" id="IPR016192">
    <property type="entry name" value="APOBEC/CMP_deaminase_Zn-bd"/>
</dbReference>
<dbReference type="EMBL" id="MZGX01000004">
    <property type="protein sequence ID" value="OPX45479.1"/>
    <property type="molecule type" value="Genomic_DNA"/>
</dbReference>
<keyword evidence="6 15" id="KW-0686">Riboflavin biosynthesis</keyword>
<dbReference type="AlphaFoldDB" id="A0A1V4SNL1"/>
<evidence type="ECO:0000256" key="4">
    <source>
        <dbReference type="ARBA" id="ARBA00005259"/>
    </source>
</evidence>
<keyword evidence="11 15" id="KW-0560">Oxidoreductase</keyword>
<dbReference type="Proteomes" id="UP000191554">
    <property type="component" value="Unassembled WGS sequence"/>
</dbReference>
<comment type="caution">
    <text evidence="20">The sequence shown here is derived from an EMBL/GenBank/DDBJ whole genome shotgun (WGS) entry which is preliminary data.</text>
</comment>
<dbReference type="NCBIfam" id="TIGR00227">
    <property type="entry name" value="ribD_Cterm"/>
    <property type="match status" value="1"/>
</dbReference>
<dbReference type="InterPro" id="IPR002125">
    <property type="entry name" value="CMP_dCMP_dom"/>
</dbReference>
<evidence type="ECO:0000256" key="15">
    <source>
        <dbReference type="PIRNR" id="PIRNR006769"/>
    </source>
</evidence>
<comment type="catalytic activity">
    <reaction evidence="13 15">
        <text>5-amino-6-(5-phospho-D-ribitylamino)uracil + NADP(+) = 5-amino-6-(5-phospho-D-ribosylamino)uracil + NADPH + H(+)</text>
        <dbReference type="Rhea" id="RHEA:17845"/>
        <dbReference type="ChEBI" id="CHEBI:15378"/>
        <dbReference type="ChEBI" id="CHEBI:57783"/>
        <dbReference type="ChEBI" id="CHEBI:58349"/>
        <dbReference type="ChEBI" id="CHEBI:58421"/>
        <dbReference type="ChEBI" id="CHEBI:58453"/>
        <dbReference type="EC" id="1.1.1.193"/>
    </reaction>
</comment>
<evidence type="ECO:0000256" key="14">
    <source>
        <dbReference type="ARBA" id="ARBA00049886"/>
    </source>
</evidence>
<feature type="binding site" evidence="17">
    <location>
        <position position="185"/>
    </location>
    <ligand>
        <name>substrate</name>
    </ligand>
</feature>
<feature type="binding site" evidence="18">
    <location>
        <position position="76"/>
    </location>
    <ligand>
        <name>Zn(2+)</name>
        <dbReference type="ChEBI" id="CHEBI:29105"/>
        <note>catalytic</note>
    </ligand>
</feature>
<dbReference type="GO" id="GO:0008835">
    <property type="term" value="F:diaminohydroxyphosphoribosylaminopyrimidine deaminase activity"/>
    <property type="evidence" value="ECO:0007669"/>
    <property type="project" value="UniProtKB-EC"/>
</dbReference>
<evidence type="ECO:0000313" key="20">
    <source>
        <dbReference type="EMBL" id="OPX45479.1"/>
    </source>
</evidence>
<keyword evidence="8 15" id="KW-0378">Hydrolase</keyword>
<reference evidence="20 21" key="1">
    <citation type="submission" date="2017-03" db="EMBL/GenBank/DDBJ databases">
        <title>Genome sequence of Clostridium hungatei DSM 14427.</title>
        <authorList>
            <person name="Poehlein A."/>
            <person name="Daniel R."/>
        </authorList>
    </citation>
    <scope>NUCLEOTIDE SEQUENCE [LARGE SCALE GENOMIC DNA]</scope>
    <source>
        <strain evidence="20 21">DSM 14427</strain>
    </source>
</reference>
<dbReference type="PANTHER" id="PTHR38011:SF7">
    <property type="entry name" value="2,5-DIAMINO-6-RIBOSYLAMINO-4(3H)-PYRIMIDINONE 5'-PHOSPHATE REDUCTASE"/>
    <property type="match status" value="1"/>
</dbReference>
<feature type="domain" description="CMP/dCMP-type deaminase" evidence="19">
    <location>
        <begin position="2"/>
        <end position="124"/>
    </location>
</feature>
<dbReference type="EC" id="1.1.1.193" evidence="15"/>
<keyword evidence="12" id="KW-0511">Multifunctional enzyme</keyword>
<feature type="binding site" evidence="17">
    <location>
        <position position="201"/>
    </location>
    <ligand>
        <name>NADP(+)</name>
        <dbReference type="ChEBI" id="CHEBI:58349"/>
    </ligand>
</feature>
<comment type="similarity">
    <text evidence="5 15">In the C-terminal section; belongs to the HTP reductase family.</text>
</comment>
<evidence type="ECO:0000256" key="9">
    <source>
        <dbReference type="ARBA" id="ARBA00022833"/>
    </source>
</evidence>
<dbReference type="PANTHER" id="PTHR38011">
    <property type="entry name" value="DIHYDROFOLATE REDUCTASE FAMILY PROTEIN (AFU_ORTHOLOGUE AFUA_8G06820)"/>
    <property type="match status" value="1"/>
</dbReference>
<evidence type="ECO:0000256" key="17">
    <source>
        <dbReference type="PIRSR" id="PIRSR006769-2"/>
    </source>
</evidence>
<feature type="binding site" evidence="18">
    <location>
        <position position="85"/>
    </location>
    <ligand>
        <name>Zn(2+)</name>
        <dbReference type="ChEBI" id="CHEBI:29105"/>
        <note>catalytic</note>
    </ligand>
</feature>
<dbReference type="EC" id="3.5.4.26" evidence="15"/>
<evidence type="ECO:0000256" key="18">
    <source>
        <dbReference type="PIRSR" id="PIRSR006769-3"/>
    </source>
</evidence>
<comment type="catalytic activity">
    <reaction evidence="14 15">
        <text>2,5-diamino-6-hydroxy-4-(5-phosphoribosylamino)-pyrimidine + H2O + H(+) = 5-amino-6-(5-phospho-D-ribosylamino)uracil + NH4(+)</text>
        <dbReference type="Rhea" id="RHEA:21868"/>
        <dbReference type="ChEBI" id="CHEBI:15377"/>
        <dbReference type="ChEBI" id="CHEBI:15378"/>
        <dbReference type="ChEBI" id="CHEBI:28938"/>
        <dbReference type="ChEBI" id="CHEBI:58453"/>
        <dbReference type="ChEBI" id="CHEBI:58614"/>
        <dbReference type="EC" id="3.5.4.26"/>
    </reaction>
</comment>
<dbReference type="RefSeq" id="WP_080063311.1">
    <property type="nucleotide sequence ID" value="NZ_MZGX01000004.1"/>
</dbReference>
<dbReference type="GO" id="GO:0008703">
    <property type="term" value="F:5-amino-6-(5-phosphoribosylamino)uracil reductase activity"/>
    <property type="evidence" value="ECO:0007669"/>
    <property type="project" value="UniProtKB-EC"/>
</dbReference>
<dbReference type="InterPro" id="IPR024072">
    <property type="entry name" value="DHFR-like_dom_sf"/>
</dbReference>
<dbReference type="GO" id="GO:0009231">
    <property type="term" value="P:riboflavin biosynthetic process"/>
    <property type="evidence" value="ECO:0007669"/>
    <property type="project" value="UniProtKB-UniPathway"/>
</dbReference>
<gene>
    <name evidence="20" type="primary">ribD</name>
    <name evidence="20" type="ORF">CLHUN_08490</name>
</gene>
<dbReference type="GO" id="GO:0008270">
    <property type="term" value="F:zinc ion binding"/>
    <property type="evidence" value="ECO:0007669"/>
    <property type="project" value="InterPro"/>
</dbReference>
<feature type="binding site" evidence="17">
    <location>
        <position position="224"/>
    </location>
    <ligand>
        <name>NADP(+)</name>
        <dbReference type="ChEBI" id="CHEBI:58349"/>
    </ligand>
</feature>
<feature type="binding site" evidence="18">
    <location>
        <position position="51"/>
    </location>
    <ligand>
        <name>Zn(2+)</name>
        <dbReference type="ChEBI" id="CHEBI:29105"/>
        <note>catalytic</note>
    </ligand>
</feature>
<dbReference type="Gene3D" id="3.40.430.10">
    <property type="entry name" value="Dihydrofolate Reductase, subunit A"/>
    <property type="match status" value="1"/>
</dbReference>
<evidence type="ECO:0000256" key="6">
    <source>
        <dbReference type="ARBA" id="ARBA00022619"/>
    </source>
</evidence>
<dbReference type="CDD" id="cd01284">
    <property type="entry name" value="Riboflavin_deaminase-reductase"/>
    <property type="match status" value="1"/>
</dbReference>
<dbReference type="Pfam" id="PF01872">
    <property type="entry name" value="RibD_C"/>
    <property type="match status" value="1"/>
</dbReference>
<dbReference type="STRING" id="48256.CLHUN_08490"/>
<evidence type="ECO:0000256" key="10">
    <source>
        <dbReference type="ARBA" id="ARBA00022857"/>
    </source>
</evidence>
<dbReference type="SUPFAM" id="SSF53597">
    <property type="entry name" value="Dihydrofolate reductase-like"/>
    <property type="match status" value="1"/>
</dbReference>
<dbReference type="NCBIfam" id="TIGR00326">
    <property type="entry name" value="eubact_ribD"/>
    <property type="match status" value="1"/>
</dbReference>
<evidence type="ECO:0000256" key="1">
    <source>
        <dbReference type="ARBA" id="ARBA00002151"/>
    </source>
</evidence>
<keyword evidence="7 15" id="KW-0479">Metal-binding</keyword>
<dbReference type="InterPro" id="IPR011549">
    <property type="entry name" value="RibD_C"/>
</dbReference>
<evidence type="ECO:0000256" key="5">
    <source>
        <dbReference type="ARBA" id="ARBA00007417"/>
    </source>
</evidence>
<dbReference type="InterPro" id="IPR002734">
    <property type="entry name" value="RibDG_C"/>
</dbReference>
<comment type="pathway">
    <text evidence="3 15">Cofactor biosynthesis; riboflavin biosynthesis; 5-amino-6-(D-ribitylamino)uracil from GTP: step 3/4.</text>
</comment>
<keyword evidence="21" id="KW-1185">Reference proteome</keyword>
<feature type="active site" description="Proton donor" evidence="16">
    <location>
        <position position="53"/>
    </location>
</feature>
<evidence type="ECO:0000259" key="19">
    <source>
        <dbReference type="PROSITE" id="PS51747"/>
    </source>
</evidence>
<dbReference type="GO" id="GO:0050661">
    <property type="term" value="F:NADP binding"/>
    <property type="evidence" value="ECO:0007669"/>
    <property type="project" value="InterPro"/>
</dbReference>
<feature type="binding site" evidence="17">
    <location>
        <position position="155"/>
    </location>
    <ligand>
        <name>NADP(+)</name>
        <dbReference type="ChEBI" id="CHEBI:58349"/>
    </ligand>
</feature>
<dbReference type="InterPro" id="IPR050765">
    <property type="entry name" value="Riboflavin_Biosynth_HTPR"/>
</dbReference>
<dbReference type="InterPro" id="IPR004794">
    <property type="entry name" value="Eubact_RibD"/>
</dbReference>
<keyword evidence="9 15" id="KW-0862">Zinc</keyword>
<feature type="binding site" evidence="17">
    <location>
        <position position="208"/>
    </location>
    <ligand>
        <name>substrate</name>
    </ligand>
</feature>
<comment type="cofactor">
    <cofactor evidence="15 18">
        <name>Zn(2+)</name>
        <dbReference type="ChEBI" id="CHEBI:29105"/>
    </cofactor>
    <text evidence="15 18">Binds 1 zinc ion.</text>
</comment>
<evidence type="ECO:0000256" key="3">
    <source>
        <dbReference type="ARBA" id="ARBA00004910"/>
    </source>
</evidence>
<dbReference type="PROSITE" id="PS51747">
    <property type="entry name" value="CYT_DCMP_DEAMINASES_2"/>
    <property type="match status" value="1"/>
</dbReference>
<proteinExistence type="inferred from homology"/>
<dbReference type="FunFam" id="3.40.140.10:FF:000025">
    <property type="entry name" value="Riboflavin biosynthesis protein RibD"/>
    <property type="match status" value="1"/>
</dbReference>
<feature type="binding site" evidence="17">
    <location>
        <begin position="298"/>
        <end position="304"/>
    </location>
    <ligand>
        <name>NADP(+)</name>
        <dbReference type="ChEBI" id="CHEBI:58349"/>
    </ligand>
</feature>
<evidence type="ECO:0000256" key="13">
    <source>
        <dbReference type="ARBA" id="ARBA00049861"/>
    </source>
</evidence>
<dbReference type="SUPFAM" id="SSF53927">
    <property type="entry name" value="Cytidine deaminase-like"/>
    <property type="match status" value="1"/>
</dbReference>